<organism evidence="5 6">
    <name type="scientific">Plakobranchus ocellatus</name>
    <dbReference type="NCBI Taxonomy" id="259542"/>
    <lineage>
        <taxon>Eukaryota</taxon>
        <taxon>Metazoa</taxon>
        <taxon>Spiralia</taxon>
        <taxon>Lophotrochozoa</taxon>
        <taxon>Mollusca</taxon>
        <taxon>Gastropoda</taxon>
        <taxon>Heterobranchia</taxon>
        <taxon>Euthyneura</taxon>
        <taxon>Panpulmonata</taxon>
        <taxon>Sacoglossa</taxon>
        <taxon>Placobranchoidea</taxon>
        <taxon>Plakobranchidae</taxon>
        <taxon>Plakobranchus</taxon>
    </lineage>
</organism>
<keyword evidence="3" id="KW-1133">Transmembrane helix</keyword>
<keyword evidence="2" id="KW-0768">Sushi</keyword>
<feature type="domain" description="Sushi" evidence="4">
    <location>
        <begin position="9"/>
        <end position="69"/>
    </location>
</feature>
<dbReference type="AlphaFoldDB" id="A0AAV3YC76"/>
<proteinExistence type="predicted"/>
<protein>
    <recommendedName>
        <fullName evidence="4">Sushi domain-containing protein</fullName>
    </recommendedName>
</protein>
<reference evidence="5 6" key="1">
    <citation type="journal article" date="2021" name="Elife">
        <title>Chloroplast acquisition without the gene transfer in kleptoplastic sea slugs, Plakobranchus ocellatus.</title>
        <authorList>
            <person name="Maeda T."/>
            <person name="Takahashi S."/>
            <person name="Yoshida T."/>
            <person name="Shimamura S."/>
            <person name="Takaki Y."/>
            <person name="Nagai Y."/>
            <person name="Toyoda A."/>
            <person name="Suzuki Y."/>
            <person name="Arimoto A."/>
            <person name="Ishii H."/>
            <person name="Satoh N."/>
            <person name="Nishiyama T."/>
            <person name="Hasebe M."/>
            <person name="Maruyama T."/>
            <person name="Minagawa J."/>
            <person name="Obokata J."/>
            <person name="Shigenobu S."/>
        </authorList>
    </citation>
    <scope>NUCLEOTIDE SEQUENCE [LARGE SCALE GENOMIC DNA]</scope>
</reference>
<dbReference type="CDD" id="cd00033">
    <property type="entry name" value="CCP"/>
    <property type="match status" value="1"/>
</dbReference>
<dbReference type="Pfam" id="PF00084">
    <property type="entry name" value="Sushi"/>
    <property type="match status" value="1"/>
</dbReference>
<dbReference type="InterPro" id="IPR000436">
    <property type="entry name" value="Sushi_SCR_CCP_dom"/>
</dbReference>
<feature type="transmembrane region" description="Helical" evidence="3">
    <location>
        <begin position="76"/>
        <end position="99"/>
    </location>
</feature>
<evidence type="ECO:0000256" key="3">
    <source>
        <dbReference type="SAM" id="Phobius"/>
    </source>
</evidence>
<evidence type="ECO:0000259" key="4">
    <source>
        <dbReference type="PROSITE" id="PS50923"/>
    </source>
</evidence>
<comment type="caution">
    <text evidence="5">The sequence shown here is derived from an EMBL/GenBank/DDBJ whole genome shotgun (WGS) entry which is preliminary data.</text>
</comment>
<keyword evidence="1 2" id="KW-1015">Disulfide bond</keyword>
<dbReference type="PROSITE" id="PS50923">
    <property type="entry name" value="SUSHI"/>
    <property type="match status" value="1"/>
</dbReference>
<keyword evidence="3" id="KW-0812">Transmembrane</keyword>
<evidence type="ECO:0000313" key="6">
    <source>
        <dbReference type="Proteomes" id="UP000735302"/>
    </source>
</evidence>
<keyword evidence="6" id="KW-1185">Reference proteome</keyword>
<gene>
    <name evidence="5" type="ORF">PoB_000729600</name>
</gene>
<accession>A0AAV3YC76</accession>
<dbReference type="EMBL" id="BLXT01000847">
    <property type="protein sequence ID" value="GFN80790.1"/>
    <property type="molecule type" value="Genomic_DNA"/>
</dbReference>
<dbReference type="InterPro" id="IPR035976">
    <property type="entry name" value="Sushi/SCR/CCP_sf"/>
</dbReference>
<evidence type="ECO:0000256" key="1">
    <source>
        <dbReference type="ARBA" id="ARBA00023157"/>
    </source>
</evidence>
<dbReference type="Gene3D" id="2.10.70.10">
    <property type="entry name" value="Complement Module, domain 1"/>
    <property type="match status" value="1"/>
</dbReference>
<dbReference type="Proteomes" id="UP000735302">
    <property type="component" value="Unassembled WGS sequence"/>
</dbReference>
<feature type="disulfide bond" evidence="2">
    <location>
        <begin position="11"/>
        <end position="54"/>
    </location>
</feature>
<sequence>MELVDLASNACPGLDIPEGVYALTATSESYVTGAVFDLVCIPGNRPETVVQLRCDASGIWLGHWPDCSISEGKAKWWMLLIGLVSVVLLVPCIVPRLYFTFIDTSPRQKDTLIKRNHRNKISGTGRMRDIELQTFSCEASQGSAAIRHAPYKYPISVPQKKQKEYMVTSEQQALEES</sequence>
<feature type="disulfide bond" evidence="2">
    <location>
        <begin position="40"/>
        <end position="67"/>
    </location>
</feature>
<evidence type="ECO:0000313" key="5">
    <source>
        <dbReference type="EMBL" id="GFN80790.1"/>
    </source>
</evidence>
<dbReference type="SUPFAM" id="SSF57535">
    <property type="entry name" value="Complement control module/SCR domain"/>
    <property type="match status" value="1"/>
</dbReference>
<name>A0AAV3YC76_9GAST</name>
<evidence type="ECO:0000256" key="2">
    <source>
        <dbReference type="PROSITE-ProRule" id="PRU00302"/>
    </source>
</evidence>
<keyword evidence="3" id="KW-0472">Membrane</keyword>